<dbReference type="Proteomes" id="UP000050795">
    <property type="component" value="Unassembled WGS sequence"/>
</dbReference>
<dbReference type="Pfam" id="PF17865">
    <property type="entry name" value="AAA_lid_5"/>
    <property type="match status" value="1"/>
</dbReference>
<evidence type="ECO:0000256" key="10">
    <source>
        <dbReference type="SAM" id="MobiDB-lite"/>
    </source>
</evidence>
<evidence type="ECO:0000256" key="8">
    <source>
        <dbReference type="ARBA" id="ARBA00023242"/>
    </source>
</evidence>
<dbReference type="InterPro" id="IPR027417">
    <property type="entry name" value="P-loop_NTPase"/>
</dbReference>
<dbReference type="InterPro" id="IPR011704">
    <property type="entry name" value="ATPase_dyneun-rel_AAA"/>
</dbReference>
<name>A0AA85IS37_TRIRE</name>
<dbReference type="GO" id="GO:0005654">
    <property type="term" value="C:nucleoplasm"/>
    <property type="evidence" value="ECO:0007669"/>
    <property type="project" value="UniProtKB-SubCell"/>
</dbReference>
<evidence type="ECO:0000256" key="6">
    <source>
        <dbReference type="ARBA" id="ARBA00022840"/>
    </source>
</evidence>
<feature type="region of interest" description="Disordered" evidence="10">
    <location>
        <begin position="4281"/>
        <end position="4330"/>
    </location>
</feature>
<dbReference type="SUPFAM" id="SSF52540">
    <property type="entry name" value="P-loop containing nucleoside triphosphate hydrolases"/>
    <property type="match status" value="6"/>
</dbReference>
<dbReference type="InterPro" id="IPR040848">
    <property type="entry name" value="AAA_lid_7"/>
</dbReference>
<dbReference type="GO" id="GO:0000027">
    <property type="term" value="P:ribosomal large subunit assembly"/>
    <property type="evidence" value="ECO:0007669"/>
    <property type="project" value="InterPro"/>
</dbReference>
<feature type="compositionally biased region" description="Acidic residues" evidence="10">
    <location>
        <begin position="5170"/>
        <end position="5182"/>
    </location>
</feature>
<feature type="compositionally biased region" description="Basic and acidic residues" evidence="10">
    <location>
        <begin position="5183"/>
        <end position="5207"/>
    </location>
</feature>
<feature type="region of interest" description="Disordered" evidence="10">
    <location>
        <begin position="2280"/>
        <end position="2299"/>
    </location>
</feature>
<accession>A0AA85IS37</accession>
<feature type="region of interest" description="Disordered" evidence="10">
    <location>
        <begin position="1"/>
        <end position="23"/>
    </location>
</feature>
<dbReference type="InterPro" id="IPR003593">
    <property type="entry name" value="AAA+_ATPase"/>
</dbReference>
<feature type="compositionally biased region" description="Acidic residues" evidence="10">
    <location>
        <begin position="4986"/>
        <end position="5008"/>
    </location>
</feature>
<evidence type="ECO:0000256" key="3">
    <source>
        <dbReference type="ARBA" id="ARBA00007188"/>
    </source>
</evidence>
<keyword evidence="12" id="KW-1185">Reference proteome</keyword>
<feature type="compositionally biased region" description="Acidic residues" evidence="10">
    <location>
        <begin position="4944"/>
        <end position="4976"/>
    </location>
</feature>
<dbReference type="FunFam" id="3.40.50.300:FF:004102">
    <property type="entry name" value="Uncharacterized protein"/>
    <property type="match status" value="1"/>
</dbReference>
<dbReference type="PIRSF" id="PIRSF010340">
    <property type="entry name" value="Midasin"/>
    <property type="match status" value="1"/>
</dbReference>
<feature type="compositionally biased region" description="Basic and acidic residues" evidence="10">
    <location>
        <begin position="4921"/>
        <end position="4936"/>
    </location>
</feature>
<dbReference type="InterPro" id="IPR002035">
    <property type="entry name" value="VWF_A"/>
</dbReference>
<protein>
    <recommendedName>
        <fullName evidence="4 9">Midasin</fullName>
    </recommendedName>
</protein>
<feature type="region of interest" description="Disordered" evidence="10">
    <location>
        <begin position="2723"/>
        <end position="2752"/>
    </location>
</feature>
<feature type="compositionally biased region" description="Basic residues" evidence="10">
    <location>
        <begin position="1"/>
        <end position="10"/>
    </location>
</feature>
<dbReference type="PANTHER" id="PTHR48103">
    <property type="entry name" value="MIDASIN-RELATED"/>
    <property type="match status" value="1"/>
</dbReference>
<dbReference type="Pfam" id="PF17867">
    <property type="entry name" value="AAA_lid_7"/>
    <property type="match status" value="3"/>
</dbReference>
<evidence type="ECO:0000256" key="4">
    <source>
        <dbReference type="ARBA" id="ARBA00017143"/>
    </source>
</evidence>
<keyword evidence="7 9" id="KW-0143">Chaperone</keyword>
<dbReference type="InterPro" id="IPR041190">
    <property type="entry name" value="Midasin_AAA_lid_5"/>
</dbReference>
<feature type="compositionally biased region" description="Polar residues" evidence="10">
    <location>
        <begin position="4856"/>
        <end position="4875"/>
    </location>
</feature>
<dbReference type="PANTHER" id="PTHR48103:SF2">
    <property type="entry name" value="MIDASIN"/>
    <property type="match status" value="1"/>
</dbReference>
<organism evidence="12 13">
    <name type="scientific">Trichobilharzia regenti</name>
    <name type="common">Nasal bird schistosome</name>
    <dbReference type="NCBI Taxonomy" id="157069"/>
    <lineage>
        <taxon>Eukaryota</taxon>
        <taxon>Metazoa</taxon>
        <taxon>Spiralia</taxon>
        <taxon>Lophotrochozoa</taxon>
        <taxon>Platyhelminthes</taxon>
        <taxon>Trematoda</taxon>
        <taxon>Digenea</taxon>
        <taxon>Strigeidida</taxon>
        <taxon>Schistosomatoidea</taxon>
        <taxon>Schistosomatidae</taxon>
        <taxon>Trichobilharzia</taxon>
    </lineage>
</organism>
<dbReference type="GO" id="GO:0030687">
    <property type="term" value="C:preribosome, large subunit precursor"/>
    <property type="evidence" value="ECO:0007669"/>
    <property type="project" value="TreeGrafter"/>
</dbReference>
<dbReference type="GO" id="GO:0005524">
    <property type="term" value="F:ATP binding"/>
    <property type="evidence" value="ECO:0007669"/>
    <property type="project" value="UniProtKB-KW"/>
</dbReference>
<feature type="region of interest" description="Disordered" evidence="10">
    <location>
        <begin position="3916"/>
        <end position="3940"/>
    </location>
</feature>
<dbReference type="CDD" id="cd00009">
    <property type="entry name" value="AAA"/>
    <property type="match status" value="1"/>
</dbReference>
<evidence type="ECO:0000256" key="1">
    <source>
        <dbReference type="ARBA" id="ARBA00004604"/>
    </source>
</evidence>
<dbReference type="SMART" id="SM00382">
    <property type="entry name" value="AAA"/>
    <property type="match status" value="6"/>
</dbReference>
<evidence type="ECO:0000256" key="2">
    <source>
        <dbReference type="ARBA" id="ARBA00004642"/>
    </source>
</evidence>
<feature type="compositionally biased region" description="Polar residues" evidence="10">
    <location>
        <begin position="4306"/>
        <end position="4329"/>
    </location>
</feature>
<evidence type="ECO:0000256" key="7">
    <source>
        <dbReference type="ARBA" id="ARBA00023186"/>
    </source>
</evidence>
<comment type="function">
    <text evidence="9">Nuclear chaperone required for maturation and nuclear export of pre-60S ribosome subunits.</text>
</comment>
<feature type="compositionally biased region" description="Polar residues" evidence="10">
    <location>
        <begin position="5267"/>
        <end position="5289"/>
    </location>
</feature>
<feature type="compositionally biased region" description="Acidic residues" evidence="10">
    <location>
        <begin position="5060"/>
        <end position="5070"/>
    </location>
</feature>
<feature type="compositionally biased region" description="Low complexity" evidence="10">
    <location>
        <begin position="5316"/>
        <end position="5329"/>
    </location>
</feature>
<dbReference type="PROSITE" id="PS50234">
    <property type="entry name" value="VWFA"/>
    <property type="match status" value="1"/>
</dbReference>
<dbReference type="GO" id="GO:0005730">
    <property type="term" value="C:nucleolus"/>
    <property type="evidence" value="ECO:0007669"/>
    <property type="project" value="UniProtKB-SubCell"/>
</dbReference>
<feature type="region of interest" description="Disordered" evidence="10">
    <location>
        <begin position="3531"/>
        <end position="3554"/>
    </location>
</feature>
<feature type="compositionally biased region" description="Low complexity" evidence="10">
    <location>
        <begin position="5390"/>
        <end position="5401"/>
    </location>
</feature>
<dbReference type="InterPro" id="IPR012099">
    <property type="entry name" value="Midasin"/>
</dbReference>
<feature type="compositionally biased region" description="Basic residues" evidence="10">
    <location>
        <begin position="4219"/>
        <end position="4231"/>
    </location>
</feature>
<feature type="compositionally biased region" description="Polar residues" evidence="10">
    <location>
        <begin position="5296"/>
        <end position="5315"/>
    </location>
</feature>
<dbReference type="FunFam" id="3.40.50.300:FF:001887">
    <property type="entry name" value="Midasin"/>
    <property type="match status" value="1"/>
</dbReference>
<proteinExistence type="inferred from homology"/>
<evidence type="ECO:0000256" key="9">
    <source>
        <dbReference type="PIRNR" id="PIRNR010340"/>
    </source>
</evidence>
<feature type="compositionally biased region" description="Low complexity" evidence="10">
    <location>
        <begin position="4880"/>
        <end position="4901"/>
    </location>
</feature>
<keyword evidence="8 9" id="KW-0539">Nucleus</keyword>
<dbReference type="WBParaSite" id="TREG1_116540.1">
    <property type="protein sequence ID" value="TREG1_116540.1"/>
    <property type="gene ID" value="TREG1_116540"/>
</dbReference>
<comment type="subcellular location">
    <subcellularLocation>
        <location evidence="1">Nucleus</location>
        <location evidence="1">Nucleolus</location>
    </subcellularLocation>
    <subcellularLocation>
        <location evidence="2">Nucleus</location>
        <location evidence="2">Nucleoplasm</location>
    </subcellularLocation>
</comment>
<reference evidence="12" key="1">
    <citation type="submission" date="2022-06" db="EMBL/GenBank/DDBJ databases">
        <authorList>
            <person name="Berger JAMES D."/>
            <person name="Berger JAMES D."/>
        </authorList>
    </citation>
    <scope>NUCLEOTIDE SEQUENCE [LARGE SCALE GENOMIC DNA]</scope>
</reference>
<dbReference type="GO" id="GO:0000055">
    <property type="term" value="P:ribosomal large subunit export from nucleus"/>
    <property type="evidence" value="ECO:0007669"/>
    <property type="project" value="TreeGrafter"/>
</dbReference>
<feature type="compositionally biased region" description="Acidic residues" evidence="10">
    <location>
        <begin position="5128"/>
        <end position="5148"/>
    </location>
</feature>
<dbReference type="Gene3D" id="3.40.50.300">
    <property type="entry name" value="P-loop containing nucleotide triphosphate hydrolases"/>
    <property type="match status" value="6"/>
</dbReference>
<dbReference type="GO" id="GO:0016887">
    <property type="term" value="F:ATP hydrolysis activity"/>
    <property type="evidence" value="ECO:0007669"/>
    <property type="project" value="InterPro"/>
</dbReference>
<feature type="compositionally biased region" description="Basic and acidic residues" evidence="10">
    <location>
        <begin position="5031"/>
        <end position="5045"/>
    </location>
</feature>
<feature type="domain" description="VWFA" evidence="11">
    <location>
        <begin position="5621"/>
        <end position="5814"/>
    </location>
</feature>
<feature type="compositionally biased region" description="Acidic residues" evidence="10">
    <location>
        <begin position="2732"/>
        <end position="2752"/>
    </location>
</feature>
<keyword evidence="6 9" id="KW-0067">ATP-binding</keyword>
<evidence type="ECO:0000256" key="5">
    <source>
        <dbReference type="ARBA" id="ARBA00022741"/>
    </source>
</evidence>
<dbReference type="InterPro" id="IPR036465">
    <property type="entry name" value="vWFA_dom_sf"/>
</dbReference>
<feature type="region of interest" description="Disordered" evidence="10">
    <location>
        <begin position="4917"/>
        <end position="5458"/>
    </location>
</feature>
<feature type="compositionally biased region" description="Polar residues" evidence="10">
    <location>
        <begin position="5094"/>
        <end position="5104"/>
    </location>
</feature>
<feature type="region of interest" description="Disordered" evidence="10">
    <location>
        <begin position="4204"/>
        <end position="4248"/>
    </location>
</feature>
<dbReference type="FunFam" id="3.40.50.300:FF:001384">
    <property type="entry name" value="Midasin"/>
    <property type="match status" value="1"/>
</dbReference>
<feature type="compositionally biased region" description="Polar residues" evidence="10">
    <location>
        <begin position="5330"/>
        <end position="5350"/>
    </location>
</feature>
<dbReference type="SUPFAM" id="SSF53300">
    <property type="entry name" value="vWA-like"/>
    <property type="match status" value="1"/>
</dbReference>
<sequence>MVRRNKRKFKAPNQQGEHIAEQDSEDTTITLVERNAEYSPVMLTRLENTLNAAKNSLDRYESVLIGGPVGCGKSTFVNNLAKEFCCKVHSIQISEQTDAKTLLGAYCCTEVPGQFIWRPGPLISAMKQGYALILEDIDRGSAELQLLITSVLRKLKDCSSSLNNGVLVDPVNGNPIHQHKNFRLLMTRRFVTCQGGDFRQEYVNPLIDLLDRYCFVITLPNFSKDEIYLLINQQYPTLTPFIDRIMKIYLFIVDAFQNANINVNNSHNNASRIRGISVRDLLKFCSRISMLTEKENFGELLLLNAVDCFLCSMCNSLKQLELACRLAGELNFTVENARNILCCRSIGINLHTQKSILQIGRIILQCRRSPEWEIQIAGGNSMLQSSNELIWPFASTRLSCSLLERIAVAVKHKEPVLLVGETGTGKTSTVQRLAYLTGHRLKVINLNQQSDSVDLMGGFKPVDFQVFVRPIREKFESLFSCTFKLDSNATFLNHINTCFTSERWLDLITLMRHPARVAVQRDSADSSAWIKLLNELNMLEKRFENITKSNKPGLGFAFIEGALVRAVQDGDWILLDEINLAPAEMLDSLSGLLDSERGSLVLTERGDSEPVQRHKDFHLFAAMNPATDVGKRELPVGLRNRFTEFYVPELDPGVEANPNTSTSTTTSNINSGISDNFVNTITDSNVKRDLEILRSNNREDLATLARSYLLALNPTPSQLATIVRLYSALRQAALEGLVDGVGQRPHFSLRTLCRALIEAGRGYHGSVLRSLYEGLIFSFGSQICRTSRPILDTLIQRYLSSGWNTDSVSLLRQLNTPLPIPPLNSLPAANIDNSTTTNTNTTRSQCPEDYFINVEGYWLPKGSQQPVAYCDKANNNTTAGNYILTPSVQANLKDLARVVSAGGGLPVLLQGETSVGKTSLITYLAKRVGQVCYRINNHEHTDQQTYLGTYTVSSTAQATSKTLSTTGEEGNLNGQIKSASPLVFKDGLLVKAMRYGYWIILDELNLAPTEILEALNRVLDDNRSVFITETQETVKAHPHFRLFATQNPPGLYAGRKMLSRALRNRFIELHFDTIPRNELEIILEKKCLLPPSRAHRLVEVMHRLQLARCSSNLFQGKDSFITLRDLFRWAERYRLATCDKVSGCHSGDGGQVQLFDWDAYLADQGYLLLAGRVRNPNEVQVVAEVIETVFKRKVTESRLFDLNEESSPAVYEFLQPILSVDNTICQPAFQHIVWTRDMRRLLVLIGNALKYEEPVLLVGETGCGKTTICQVIAALHNQRLHCVNCHQCTEASDFLGGLRPVRHSSTNNEATNSTDDSRLFEWVNGPLVVAMLNGDLFLLDEISLADDAVLERLNSLLEPERQLHLAECTEDLLDGTSLDTTQLTADPKFRFIATMNPGGDYGKKELSPALRNRFTEIWCPSPTFTAVHPSSLSSSVRPDESLLKELSNPLTDWIDIVQHNLKLKLPNIFSGENNRLARQFSEKMVNFIQWLAVTQEECKSNGITSLHHRSPPTIRDLIAWIEFIRTVVRTNDDSQADSYCQITGTTTTTTATIDLFSACIHGACLIFLDALDETANTKTDDQGNCNNVNNNPTGFFCTTIRYLIDQMSSIDKNLIDTIQQPFPDFETIYANFCTPMNEEFVLKKSTECFGCDPFFIPTGPYLPYGDDVTTPTSFIFDAPTPASNLKRLLRAMQLPGRALLLEGSPGVGKTTLVMALAKASGHKVIRINLSEATEASDLFGCDLPVEGAEAGVFAWKSGPFLQGLCDGHWIVLDEMNLASQSVLECLNACLDHRGEVFIPELNTTFKINSKTTRLFACQNPLREGGGRKGLPRSFLNRFTQVYMRSLTISDQEFILSQLYPDISTECIHIMVAFNDEVNKRINVEHEFGSQGGPWEFNLRDLTRWCDLLVKGKEFEGINPGLYVHLLYTDRMRTLQDKQKIVTLWIDVCKTLGMQTGAYYYYEPRGNIFLLNESIHCGLAHFLRSSPEEYSSSRVDNESCDHLLLLDRQRSVLESFLKVIEMGWMVMLIGPPGCGKRTLAHIASILLGQKMLTMCLSPTSDTIELLGSLEQREAGGLFEWVDSPLVKGIIDGSWVLIENAQLCSPSTLDRLNSLLEPNGELLLSERGLDANGKLITLKAHPDFRLILAVDEICGPTGGGGCSVGGSTGISRAMRNRGLEITFIEPISLPHLDLLRLFTSINVPKSIAIGLLEFHSLFLEACENPSCIEQHLQRFNERRQSSSPVANIFQLVTCHSFKKPPIGALISAGQYAKQLLANPSQLGDGSPLGEKSSNKMLKKKKKIKRIKRLKKSKREEIPVDLDEDDGDDVDDKCSSEVDINRILNHVLQFVYCQRQMHVKAIEFVKWLITYYVDNAFIDKASSTDTGSDQRLLHLPERYLHHSVNELVSRRSSPNGYRQFHVSLIDLTLSDYSTSSIITSELLLLAKRILLEQANPSETHLENDQFMKMLTSSSSSVSVRQLKLYYDLTTWPDLRWIPGWKHFIGLLGCPPPDVLLYEWNKRLYSLLLAELYESTMNVSDVDSQAFTCTKPADLCHLPLLQVIKSASENHLPAMWLDAYPGLTELHDKWLDYLHNLWNQFPATSTSEQCDLSFFYTAICKAWSWIHLFACRPLGDSFDWPERCSFHNQRAVLTSDDRFNLDLPKLSTITQCFLSKSTPPSMITGKEYEMYSSPMYNAAFCVDWLQFGQILNEFLLRLTSSSNGTSELNLDRDYSDNDDDSDSGGDSDLGEDSNAINDEDMMNAKQAIIPLSGTTDDHLGGDIYRDILKFYCLWPWTMILMSKYIETELLNTTHNSNNSSGNHQYYIQLKTSLRIYIRCVLMSLNRPGLLASLVMTQSVLKNSNTEQSRIAKQLLMEEFSMMPSSSTSSSTKMSASSSTSTTSSFSSMLSFLFQRLDWSLPSELTSLQTVNQPDILGEWRSVSQALINITWPMLYDYGAYAYRGKLTVYGWRYRQHIIQDANYLLFLSPPSSNELSNSPENDNLQSSDIKTVVQLAFTLLQGIYRSLKSIGKSHPTGENNLPVYSNGVCLSLIDLLNWINITLKPSIDLIKTSCLTNRQSSSDWYHIARLTELLIEQFNQLHVLLTTSNSSSTDESLQMNIDNQRILMNNKFILSKCWLLIGCLYLRCIRPESHLDPYLVMQIEEEDIEYEMKRINSELEFREHLQQHSIGAYNDNRLMPLKDIHPDSVTDHVNSGLLHPWLGVLINRRRCLSSKAEDLKHQLGASCKEILVCRQNSNFEYVEIRRRLTTFLTDFTEDFLLPYCPQDNNNNYTEMIEKNFKLQTIHRWIEATANLGNWLTEPKRYHMFADIITPFLYGLFYVYRGLRIVFHEIISPSNALNVSVSSMIKSLVTNLLPNAYTDDNKNNAIGVLSSSSSSPANQRSSRPMLLAMELASPESRRIIQQLVNSVNNSMLLGNLKNNDDTLRKTQEIQFRISSFILNLLWLHNAEKNTSTLPFENMHKLIGRILNSMLRPLAQHWRHIEAERKRLSELRAALFLEADRRKQLIRNELQGIKTDAKGGQQRRQHHQQQSDRCTSPELIDQSLNEELDWRLRFSESACLKAFSELSIGANKLSASGLAKEDQIQQTVNKLEAVDNWLKKSLNTSDKYWIPDENELVYFINRLVYLLLLCCSNSETPSSTSINNPMIHSKSEMPIHQLDVTNAFSWHWHTVLFGYNLASWLSIQSKMSLDPAVDKLYTLPFIGITAYMGQYDIRAHPILPIIGSSPSSSSSSNSTSPSNYHFNSKWLIMKSHCYNVYLDPIPLEEAEKLNSILKHLESQVKHILNQWPGQPSLLRLLTIIRRIESFTVSDPLMKFVTGIEMLWQEMQEWERDAARHVSLTESSKEVCNLLVCWRKMELSYWLATLDSAEIQIGNRCMTLWFHLYDLFLRPGSYREQQQQQQMNAKRKQPSKNNNDNADVGDDNGDVQQLEIDRLDALIELFEKGPIGEFISRWRLVASIYSALNIWPGLSDKERSSSKRIVGNAVWFYAQFLPYISEELKNLRKPIEKEMKGIVNITKWGHYSRFWSVKTSVDRCKKSIHKHVKNWESILQRPVRPIFESIMKIPDFIKSPNGMDDITSGSGGGDDQICCSSGWLKLEMSDISKVLHHSSIRRSFDYLQQVYCKSNEGGDNLPLHIKRLPSLIKRLHKHVYTVAHNSPILQWIKQLRSGVQLWMALVQDLSQQTERLNSSCPSGNQLAKFNKQKANRRSKLGRKHDGDEDGGDDDGDDDEELKKTCQWYQEFTALQQRKRLALSDWLKIATRKSQQSHDISDHESSSTIPSDSDELTNDNNNADSNEYSPDDTINNNNATSSDDDLFEALQLPSLGLSYRRGQRETQTGHMSRFLVQLHGDPWSYVNQEIGHSHPDSNSDSDEVYIRGVCSRLSRLIALRASLPRVPGPQDGDVDTSAAILNEIGGPNNLFRLIGIMDDLLNQCSTGFKVCSQFTNLCKRINYLVQQYAVSLNVFMSEDKVVKDEKQTDLFTGYISDPERLKRIQVSTHNLDQIIREHIYQWSVFWTAFQKQTGNKPFELNQLSSLFGSEAWSWLTTASGQLLASLSNENPAQLTNLTESHLTPLKLAMHQVLKCTTQLLNLNTFLWNPVIRAYCEELYLSVEYLQSTLTNLVDSYKQANCTQLFAPVFQCLQEQITVEWGKIHCELQVLSPVMTSDDYCDIDMLDTHASTTTIEINDMSSVRKPDERFEQLVNHCIHSILKAVQIIHKSDQIVNELDQIALMNHFSKVLTELMTSVLPQVIEYLSRTRSILQNTQTSMSSDRDLQSIRLVLIHCVYPLMDGLSKALSTRCIQFWSLLDAWFKLGECAMRITGRLITEGFCRPANLPRDQNSQAADGNGATSNTSDGGQMDTEGASSGGTSLTSTAGGDTSGAKDVSNELECQEQIEGLMNDKQSENNDPKGKNRDGDNDTNGIEMPDDDFQGQYDDPDMENCSAEDDNSSDQVDQENFDEKMGETDGPGDDLANEMWASDDDDDEEKEENEAKDGDGADNNEQDNKSSSGVQDDKMKSKQEGERNADGVQEQNKQSSKSDEQEEQEGDSAEPSDNKTDNRSDSSSPKRKKPKHPQNASGKRTTVANEDCMEHPETDGGEPTSPKKPNVDDDDDNNNNDQGLPEDTEFADNADQSPGRDVEDLPGDLFDNQMDIDAEDDNGEEEPCGHPEHENNQSTLDEKDLEQKEGETMDIDEYPSGEDPAKVEVFPYHGSGSGDLNTQSNVLGGPDENVEDVDKTETNDDEKDGSNMDSSAVPPQQLTDSGNQSSQGDASGEKYTPSTRSGDQSETSRTEPLSGQQQQQQQRQTNRNQSRSGPKPTSENRSLANKQKSLLSGVETLEVDSEQQSGEQDSSSNENDKNSQLFQHLPNPEDPNSNNANANAPCVRDSATLDQAEKQLTNGDDDESMNQCDDTGLEKDDNIDNKDDDNERLPTSELEPTDAKTNILPQQLNPFVKGKQYPGGDEAVESDPTAEFVPTLGAQRPPQSIICTRTAALILPPSTMDNSLAEMSTDLQILDNNKFAQTSLEGALEWATCCQRSSGLARQLCEALRLVLEPTKASRLRGDYRTGKRINIRKIIPYLASQFRKDKIWLRRSQPSQREYRILIAVDDSSSMSENLCKQMTFESLTTVVTALNLLEVGRIGVCSFGESVRVLHDPKDPWATDVGPRVLSQFTFEQPKTSLVQLLHCTIHLMNSIGYTNSSSTIPSQLLLILSDGVFSEDPQSQSLQAAVRLARDSHIFPVCLILDDVRKKHSIFDLRRYCGPGKLQPYMDVFPLPYYLVLRDLACLPNLLADALRQWFELESSFGR</sequence>
<feature type="region of interest" description="Disordered" evidence="10">
    <location>
        <begin position="4855"/>
        <end position="4904"/>
    </location>
</feature>
<evidence type="ECO:0000313" key="12">
    <source>
        <dbReference type="Proteomes" id="UP000050795"/>
    </source>
</evidence>
<evidence type="ECO:0000313" key="13">
    <source>
        <dbReference type="WBParaSite" id="TREG1_116540.1"/>
    </source>
</evidence>
<feature type="compositionally biased region" description="Polar residues" evidence="10">
    <location>
        <begin position="4204"/>
        <end position="4216"/>
    </location>
</feature>
<evidence type="ECO:0000259" key="11">
    <source>
        <dbReference type="PROSITE" id="PS50234"/>
    </source>
</evidence>
<comment type="similarity">
    <text evidence="3 9">Belongs to the midasin family.</text>
</comment>
<feature type="compositionally biased region" description="Low complexity" evidence="10">
    <location>
        <begin position="5362"/>
        <end position="5373"/>
    </location>
</feature>
<feature type="compositionally biased region" description="Acidic residues" evidence="10">
    <location>
        <begin position="4236"/>
        <end position="4248"/>
    </location>
</feature>
<reference evidence="13" key="2">
    <citation type="submission" date="2023-11" db="UniProtKB">
        <authorList>
            <consortium name="WormBaseParasite"/>
        </authorList>
    </citation>
    <scope>IDENTIFICATION</scope>
</reference>
<keyword evidence="5 9" id="KW-0547">Nucleotide-binding</keyword>
<dbReference type="Pfam" id="PF07728">
    <property type="entry name" value="AAA_5"/>
    <property type="match status" value="7"/>
</dbReference>
<feature type="compositionally biased region" description="Basic and acidic residues" evidence="10">
    <location>
        <begin position="5432"/>
        <end position="5450"/>
    </location>
</feature>